<dbReference type="EMBL" id="CP011950">
    <property type="protein sequence ID" value="AKU09815.1"/>
    <property type="molecule type" value="Genomic_DNA"/>
</dbReference>
<geneLocation type="plasmid" evidence="1 2">
    <name>pHG3</name>
</geneLocation>
<dbReference type="GeneID" id="25247988"/>
<evidence type="ECO:0000313" key="1">
    <source>
        <dbReference type="EMBL" id="AKU09815.1"/>
    </source>
</evidence>
<dbReference type="Proteomes" id="UP000066124">
    <property type="component" value="Plasmid pHG3"/>
</dbReference>
<proteinExistence type="predicted"/>
<organism evidence="1 2">
    <name type="scientific">Haloferax gibbonsii</name>
    <dbReference type="NCBI Taxonomy" id="35746"/>
    <lineage>
        <taxon>Archaea</taxon>
        <taxon>Methanobacteriati</taxon>
        <taxon>Methanobacteriota</taxon>
        <taxon>Stenosarchaea group</taxon>
        <taxon>Halobacteria</taxon>
        <taxon>Halobacteriales</taxon>
        <taxon>Haloferacaceae</taxon>
        <taxon>Haloferax</taxon>
    </lineage>
</organism>
<protein>
    <submittedName>
        <fullName evidence="1">Uncharacterized protein</fullName>
    </submittedName>
</protein>
<dbReference type="KEGG" id="hgi:ABY42_18520"/>
<dbReference type="PATRIC" id="fig|35746.4.peg.4064"/>
<gene>
    <name evidence="1" type="ORF">ABY42_18520</name>
</gene>
<sequence>MEHHIYEMEPQTFPAIVALQNPSNGEREQTFTVFFDTVAGYRANALGPLKQQVKKDESHLYPEEMVHDYVTHITSEATFDDLGDFIEFARTEAVYVVTPDEVHLYAALSMDAQVLTPIAYGAEIDVHEPQTFEHPYDGTTEAEPIDTIDYNRLQRPSDELSELTKDILIEQANHIVGMGKVYLQNAEESRAFEEGQLKNERYHITMPRGQELVVRYNDLLQFNDHRESAGVLVRVPYSDSESHEEVCQRFAKIHWQINELRYRQSRKLWNLRNEESDLSEEEFQEMLFEKRNELSKEMVWATTAEFGTEIAPWSPQPYSNYFRRVTNTPMEAFKLNDVVKY</sequence>
<dbReference type="RefSeq" id="WP_050460431.1">
    <property type="nucleotide sequence ID" value="NZ_CP011950.1"/>
</dbReference>
<evidence type="ECO:0000313" key="2">
    <source>
        <dbReference type="Proteomes" id="UP000066124"/>
    </source>
</evidence>
<dbReference type="AlphaFoldDB" id="A0A0K1IZU1"/>
<accession>A0A0K1IZU1</accession>
<reference evidence="2" key="1">
    <citation type="journal article" date="2015" name="J. Biotechnol.">
        <title>Complete genome sequence of Haloferax gibbonsii strain ARA6, a potential producer of polyhydroxyalkanoates and halocins isolated from Araruama, Rio de Janeiro, Brasil.</title>
        <authorList>
            <person name="Pinto L.H."/>
            <person name="D'Alincourt Carvalho-Assef A.P."/>
            <person name="Vieira R.P."/>
            <person name="Clementino M.M."/>
            <person name="Albano R.M."/>
        </authorList>
    </citation>
    <scope>NUCLEOTIDE SEQUENCE [LARGE SCALE GENOMIC DNA]</scope>
    <source>
        <strain evidence="2">ARA6</strain>
        <plasmid evidence="2">Plasmid pHG3</plasmid>
    </source>
</reference>
<keyword evidence="1" id="KW-0614">Plasmid</keyword>
<name>A0A0K1IZU1_HALGI</name>